<accession>A0A8S5MGT0</accession>
<reference evidence="1" key="1">
    <citation type="journal article" date="2021" name="Proc. Natl. Acad. Sci. U.S.A.">
        <title>A Catalog of Tens of Thousands of Viruses from Human Metagenomes Reveals Hidden Associations with Chronic Diseases.</title>
        <authorList>
            <person name="Tisza M.J."/>
            <person name="Buck C.B."/>
        </authorList>
    </citation>
    <scope>NUCLEOTIDE SEQUENCE</scope>
    <source>
        <strain evidence="1">Ctq1q8</strain>
    </source>
</reference>
<sequence>MAELGILKIDGAIMPDPLLEGYGWELNDISSEDSGRTMKGRMIKKRVTQTRKISCKWPPLSLSDASKLLKAAADPVYMDVTFYDLKENKFMTRKCYTGDRSCTGFLTVKKVAGKLTAYVSGIAFDFIEV</sequence>
<name>A0A8S5MGT0_9CAUD</name>
<evidence type="ECO:0000313" key="1">
    <source>
        <dbReference type="EMBL" id="DAD81123.1"/>
    </source>
</evidence>
<organism evidence="1">
    <name type="scientific">Siphoviridae sp. ctq1q8</name>
    <dbReference type="NCBI Taxonomy" id="2826467"/>
    <lineage>
        <taxon>Viruses</taxon>
        <taxon>Duplodnaviria</taxon>
        <taxon>Heunggongvirae</taxon>
        <taxon>Uroviricota</taxon>
        <taxon>Caudoviricetes</taxon>
    </lineage>
</organism>
<proteinExistence type="predicted"/>
<dbReference type="EMBL" id="BK014895">
    <property type="protein sequence ID" value="DAD81123.1"/>
    <property type="molecule type" value="Genomic_DNA"/>
</dbReference>
<protein>
    <submittedName>
        <fullName evidence="1">Uncharacterized protein</fullName>
    </submittedName>
</protein>